<gene>
    <name evidence="1" type="ORF">NLS_LOCUS8262</name>
</gene>
<accession>A0A3P6V630</accession>
<dbReference type="OMA" id="WMYTGEI"/>
<organism evidence="1 2">
    <name type="scientific">Litomosoides sigmodontis</name>
    <name type="common">Filarial nematode worm</name>
    <dbReference type="NCBI Taxonomy" id="42156"/>
    <lineage>
        <taxon>Eukaryota</taxon>
        <taxon>Metazoa</taxon>
        <taxon>Ecdysozoa</taxon>
        <taxon>Nematoda</taxon>
        <taxon>Chromadorea</taxon>
        <taxon>Rhabditida</taxon>
        <taxon>Spirurina</taxon>
        <taxon>Spiruromorpha</taxon>
        <taxon>Filarioidea</taxon>
        <taxon>Onchocercidae</taxon>
        <taxon>Litomosoides</taxon>
    </lineage>
</organism>
<dbReference type="AlphaFoldDB" id="A0A3P6V630"/>
<evidence type="ECO:0000313" key="2">
    <source>
        <dbReference type="Proteomes" id="UP000277928"/>
    </source>
</evidence>
<reference evidence="1 2" key="1">
    <citation type="submission" date="2018-08" db="EMBL/GenBank/DDBJ databases">
        <authorList>
            <person name="Laetsch R D."/>
            <person name="Stevens L."/>
            <person name="Kumar S."/>
            <person name="Blaxter L. M."/>
        </authorList>
    </citation>
    <scope>NUCLEOTIDE SEQUENCE [LARGE SCALE GENOMIC DNA]</scope>
</reference>
<sequence>MSVLFCGPIGCLEQEPESKEAQRLMHLFAGNYCRIVHSAFIHFTSYLKLAEVGELMAYTDELLKIVPSYPIGKWLRGRVLSPLLTSGGIVARMMKFTHHDKMIQLKGCDFRQHPTSTNQQLRELRVKRDRVLLLNCQYKAVAAVIDWMYAREVANSLGADQLQEILDTALQLFASQTECAMCCINAATDPQCSVGYFPHRLTLIKRVLKHSAHSRRFLDAAVLGSFYIELLRSSNDLLALIHHLRRLYRELPRSLLVSIRIHICNKRPTVCTDSNESNGSTLPAQCSVSEVKLECKSAEIGKMIGTKADTLHIAEIDSSPTFEEPIKISSSQEFTDACIFTFKHFSGQIANFSGQHRMRQEEEFCQHSTNTGR</sequence>
<keyword evidence="2" id="KW-1185">Reference proteome</keyword>
<evidence type="ECO:0000313" key="1">
    <source>
        <dbReference type="EMBL" id="VDK87648.1"/>
    </source>
</evidence>
<proteinExistence type="predicted"/>
<dbReference type="OrthoDB" id="6482909at2759"/>
<protein>
    <submittedName>
        <fullName evidence="1">Uncharacterized protein</fullName>
    </submittedName>
</protein>
<dbReference type="EMBL" id="UYRX01001004">
    <property type="protein sequence ID" value="VDK87648.1"/>
    <property type="molecule type" value="Genomic_DNA"/>
</dbReference>
<dbReference type="Proteomes" id="UP000277928">
    <property type="component" value="Unassembled WGS sequence"/>
</dbReference>
<name>A0A3P6V630_LITSI</name>